<comment type="caution">
    <text evidence="1">The sequence shown here is derived from an EMBL/GenBank/DDBJ whole genome shotgun (WGS) entry which is preliminary data.</text>
</comment>
<keyword evidence="2" id="KW-1185">Reference proteome</keyword>
<gene>
    <name evidence="1" type="ORF">SAMN04488518_11426</name>
</gene>
<dbReference type="EMBL" id="FOSK01000014">
    <property type="protein sequence ID" value="SFL01619.1"/>
    <property type="molecule type" value="Genomic_DNA"/>
</dbReference>
<organism evidence="1 2">
    <name type="scientific">Pseudovibrio ascidiaceicola</name>
    <dbReference type="NCBI Taxonomy" id="285279"/>
    <lineage>
        <taxon>Bacteria</taxon>
        <taxon>Pseudomonadati</taxon>
        <taxon>Pseudomonadota</taxon>
        <taxon>Alphaproteobacteria</taxon>
        <taxon>Hyphomicrobiales</taxon>
        <taxon>Stappiaceae</taxon>
        <taxon>Pseudovibrio</taxon>
    </lineage>
</organism>
<protein>
    <submittedName>
        <fullName evidence="1">Uncharacterized protein</fullName>
    </submittedName>
</protein>
<accession>A0A1I4E8V9</accession>
<evidence type="ECO:0000313" key="2">
    <source>
        <dbReference type="Proteomes" id="UP000199598"/>
    </source>
</evidence>
<proteinExistence type="predicted"/>
<reference evidence="1 2" key="1">
    <citation type="submission" date="2016-10" db="EMBL/GenBank/DDBJ databases">
        <authorList>
            <person name="Varghese N."/>
            <person name="Submissions S."/>
        </authorList>
    </citation>
    <scope>NUCLEOTIDE SEQUENCE [LARGE SCALE GENOMIC DNA]</scope>
    <source>
        <strain evidence="1 2">DSM 16392</strain>
    </source>
</reference>
<name>A0A1I4E8V9_9HYPH</name>
<evidence type="ECO:0000313" key="1">
    <source>
        <dbReference type="EMBL" id="SFL01619.1"/>
    </source>
</evidence>
<sequence length="41" mass="4629">MSDFRGSTQIETYSKAAIATHTEFSDYEWCAMSPNDVTHLS</sequence>
<dbReference type="Proteomes" id="UP000199598">
    <property type="component" value="Unassembled WGS sequence"/>
</dbReference>